<protein>
    <submittedName>
        <fullName evidence="2">Uncharacterized protein</fullName>
    </submittedName>
</protein>
<accession>S4PWA2</accession>
<name>S4PWA2_9NEOP</name>
<feature type="region of interest" description="Disordered" evidence="1">
    <location>
        <begin position="41"/>
        <end position="101"/>
    </location>
</feature>
<reference evidence="2" key="2">
    <citation type="submission" date="2013-05" db="EMBL/GenBank/DDBJ databases">
        <authorList>
            <person name="Carter J.-M."/>
            <person name="Baker S.C."/>
            <person name="Pink R."/>
            <person name="Carter D.R.F."/>
            <person name="Collins A."/>
            <person name="Tomlin J."/>
            <person name="Gibbs M."/>
            <person name="Breuker C.J."/>
        </authorList>
    </citation>
    <scope>NUCLEOTIDE SEQUENCE</scope>
    <source>
        <tissue evidence="2">Ovary</tissue>
    </source>
</reference>
<feature type="non-terminal residue" evidence="2">
    <location>
        <position position="101"/>
    </location>
</feature>
<feature type="compositionally biased region" description="Low complexity" evidence="1">
    <location>
        <begin position="77"/>
        <end position="101"/>
    </location>
</feature>
<reference evidence="2" key="1">
    <citation type="journal article" date="2013" name="BMC Genomics">
        <title>Unscrambling butterfly oogenesis.</title>
        <authorList>
            <person name="Carter J.M."/>
            <person name="Baker S.C."/>
            <person name="Pink R."/>
            <person name="Carter D.R."/>
            <person name="Collins A."/>
            <person name="Tomlin J."/>
            <person name="Gibbs M."/>
            <person name="Breuker C.J."/>
        </authorList>
    </citation>
    <scope>NUCLEOTIDE SEQUENCE</scope>
    <source>
        <tissue evidence="2">Ovary</tissue>
    </source>
</reference>
<feature type="compositionally biased region" description="Polar residues" evidence="1">
    <location>
        <begin position="52"/>
        <end position="63"/>
    </location>
</feature>
<organism evidence="2">
    <name type="scientific">Pararge aegeria</name>
    <name type="common">speckled wood butterfly</name>
    <dbReference type="NCBI Taxonomy" id="116150"/>
    <lineage>
        <taxon>Eukaryota</taxon>
        <taxon>Metazoa</taxon>
        <taxon>Ecdysozoa</taxon>
        <taxon>Arthropoda</taxon>
        <taxon>Hexapoda</taxon>
        <taxon>Insecta</taxon>
        <taxon>Pterygota</taxon>
        <taxon>Neoptera</taxon>
        <taxon>Endopterygota</taxon>
        <taxon>Lepidoptera</taxon>
        <taxon>Glossata</taxon>
        <taxon>Ditrysia</taxon>
        <taxon>Papilionoidea</taxon>
        <taxon>Nymphalidae</taxon>
        <taxon>Satyrinae</taxon>
        <taxon>Satyrini</taxon>
        <taxon>Parargina</taxon>
        <taxon>Pararge</taxon>
    </lineage>
</organism>
<sequence length="101" mass="10613">MLNSIAKYWLPLRPPCFTIRRTLDLNTMGDRKNHNIMFGPEWLRNMAREQSAGRTNSSQNTGSGRSGTHGAGSPAEPGGQASSSVSPPAGAAAPTPSTSST</sequence>
<dbReference type="AlphaFoldDB" id="S4PWA2"/>
<evidence type="ECO:0000313" key="2">
    <source>
        <dbReference type="EMBL" id="JAA85417.1"/>
    </source>
</evidence>
<dbReference type="EMBL" id="GAIX01007143">
    <property type="protein sequence ID" value="JAA85417.1"/>
    <property type="molecule type" value="Transcribed_RNA"/>
</dbReference>
<evidence type="ECO:0000256" key="1">
    <source>
        <dbReference type="SAM" id="MobiDB-lite"/>
    </source>
</evidence>
<proteinExistence type="predicted"/>